<keyword evidence="1" id="KW-0175">Coiled coil</keyword>
<protein>
    <submittedName>
        <fullName evidence="2">Uncharacterized protein</fullName>
    </submittedName>
</protein>
<accession>A0A6C0EBC2</accession>
<proteinExistence type="predicted"/>
<feature type="coiled-coil region" evidence="1">
    <location>
        <begin position="9"/>
        <end position="43"/>
    </location>
</feature>
<name>A0A6C0EBC2_9ZZZZ</name>
<dbReference type="EMBL" id="MN739776">
    <property type="protein sequence ID" value="QHT25880.1"/>
    <property type="molecule type" value="Genomic_DNA"/>
</dbReference>
<evidence type="ECO:0000313" key="2">
    <source>
        <dbReference type="EMBL" id="QHT25880.1"/>
    </source>
</evidence>
<organism evidence="2">
    <name type="scientific">viral metagenome</name>
    <dbReference type="NCBI Taxonomy" id="1070528"/>
    <lineage>
        <taxon>unclassified sequences</taxon>
        <taxon>metagenomes</taxon>
        <taxon>organismal metagenomes</taxon>
    </lineage>
</organism>
<evidence type="ECO:0000256" key="1">
    <source>
        <dbReference type="SAM" id="Coils"/>
    </source>
</evidence>
<sequence>MPDIELSIAKRLANLEAQLKNEVEEMNKEYKKYNLNVSNVYAELNCDTLDLNEKSDDELYVIYRKVFNRQSVLKEIYINELKKPVTKKYDDLNEFMDFIRQTIEMIQQYVFSSVFEDNEWYINLDKYFSTDGKTRNILVNTVKNIPIDFYNNLELFINYCNNSTSSFDVKYKVMKDSKNQMRWCIIKIKNKEIS</sequence>
<dbReference type="AlphaFoldDB" id="A0A6C0EBC2"/>
<reference evidence="2" key="1">
    <citation type="journal article" date="2020" name="Nature">
        <title>Giant virus diversity and host interactions through global metagenomics.</title>
        <authorList>
            <person name="Schulz F."/>
            <person name="Roux S."/>
            <person name="Paez-Espino D."/>
            <person name="Jungbluth S."/>
            <person name="Walsh D.A."/>
            <person name="Denef V.J."/>
            <person name="McMahon K.D."/>
            <person name="Konstantinidis K.T."/>
            <person name="Eloe-Fadrosh E.A."/>
            <person name="Kyrpides N.C."/>
            <person name="Woyke T."/>
        </authorList>
    </citation>
    <scope>NUCLEOTIDE SEQUENCE</scope>
    <source>
        <strain evidence="2">GVMAG-M-3300023179-27</strain>
    </source>
</reference>